<dbReference type="GO" id="GO:0042597">
    <property type="term" value="C:periplasmic space"/>
    <property type="evidence" value="ECO:0007669"/>
    <property type="project" value="UniProtKB-SubCell"/>
</dbReference>
<dbReference type="SMART" id="SM00062">
    <property type="entry name" value="PBPb"/>
    <property type="match status" value="1"/>
</dbReference>
<dbReference type="PANTHER" id="PTHR30024">
    <property type="entry name" value="ALIPHATIC SULFONATES-BINDING PROTEIN-RELATED"/>
    <property type="match status" value="1"/>
</dbReference>
<dbReference type="InterPro" id="IPR010068">
    <property type="entry name" value="Peri-bd_TauA"/>
</dbReference>
<keyword evidence="3 4" id="KW-0732">Signal</keyword>
<name>A0AAW7XG86_9GAMM</name>
<dbReference type="InterPro" id="IPR001638">
    <property type="entry name" value="Solute-binding_3/MltF_N"/>
</dbReference>
<dbReference type="Gene3D" id="3.40.190.10">
    <property type="entry name" value="Periplasmic binding protein-like II"/>
    <property type="match status" value="2"/>
</dbReference>
<evidence type="ECO:0000256" key="4">
    <source>
        <dbReference type="SAM" id="SignalP"/>
    </source>
</evidence>
<dbReference type="GO" id="GO:0043190">
    <property type="term" value="C:ATP-binding cassette (ABC) transporter complex"/>
    <property type="evidence" value="ECO:0007669"/>
    <property type="project" value="InterPro"/>
</dbReference>
<dbReference type="EMBL" id="JAUOPG010000003">
    <property type="protein sequence ID" value="MDO6453197.1"/>
    <property type="molecule type" value="Genomic_DNA"/>
</dbReference>
<feature type="signal peptide" evidence="4">
    <location>
        <begin position="1"/>
        <end position="30"/>
    </location>
</feature>
<organism evidence="6 7">
    <name type="scientific">Neptunomonas phycophila</name>
    <dbReference type="NCBI Taxonomy" id="1572645"/>
    <lineage>
        <taxon>Bacteria</taxon>
        <taxon>Pseudomonadati</taxon>
        <taxon>Pseudomonadota</taxon>
        <taxon>Gammaproteobacteria</taxon>
        <taxon>Oceanospirillales</taxon>
        <taxon>Oceanospirillaceae</taxon>
        <taxon>Neptunomonas</taxon>
    </lineage>
</organism>
<dbReference type="RefSeq" id="WP_277252469.1">
    <property type="nucleotide sequence ID" value="NZ_JALRCW010000045.1"/>
</dbReference>
<dbReference type="GO" id="GO:0022857">
    <property type="term" value="F:transmembrane transporter activity"/>
    <property type="evidence" value="ECO:0007669"/>
    <property type="project" value="InterPro"/>
</dbReference>
<dbReference type="PANTHER" id="PTHR30024:SF47">
    <property type="entry name" value="TAURINE-BINDING PERIPLASMIC PROTEIN"/>
    <property type="match status" value="1"/>
</dbReference>
<comment type="subcellular location">
    <subcellularLocation>
        <location evidence="1">Periplasm</location>
    </subcellularLocation>
</comment>
<dbReference type="AlphaFoldDB" id="A0AAW7XG86"/>
<dbReference type="Proteomes" id="UP001169862">
    <property type="component" value="Unassembled WGS sequence"/>
</dbReference>
<dbReference type="GO" id="GO:0042918">
    <property type="term" value="P:alkanesulfonate transmembrane transport"/>
    <property type="evidence" value="ECO:0007669"/>
    <property type="project" value="TreeGrafter"/>
</dbReference>
<evidence type="ECO:0000313" key="6">
    <source>
        <dbReference type="EMBL" id="MDO6453197.1"/>
    </source>
</evidence>
<evidence type="ECO:0000256" key="3">
    <source>
        <dbReference type="ARBA" id="ARBA00022729"/>
    </source>
</evidence>
<feature type="domain" description="Solute-binding protein family 3/N-terminal" evidence="5">
    <location>
        <begin position="33"/>
        <end position="256"/>
    </location>
</feature>
<evidence type="ECO:0000256" key="2">
    <source>
        <dbReference type="ARBA" id="ARBA00010742"/>
    </source>
</evidence>
<dbReference type="SUPFAM" id="SSF53850">
    <property type="entry name" value="Periplasmic binding protein-like II"/>
    <property type="match status" value="1"/>
</dbReference>
<reference evidence="6" key="1">
    <citation type="submission" date="2023-07" db="EMBL/GenBank/DDBJ databases">
        <title>Genome content predicts the carbon catabolic preferences of heterotrophic bacteria.</title>
        <authorList>
            <person name="Gralka M."/>
        </authorList>
    </citation>
    <scope>NUCLEOTIDE SEQUENCE</scope>
    <source>
        <strain evidence="6">I2M16</strain>
    </source>
</reference>
<dbReference type="NCBIfam" id="TIGR01729">
    <property type="entry name" value="taurine_ABC_bnd"/>
    <property type="match status" value="1"/>
</dbReference>
<dbReference type="Pfam" id="PF04069">
    <property type="entry name" value="OpuAC"/>
    <property type="match status" value="1"/>
</dbReference>
<evidence type="ECO:0000259" key="5">
    <source>
        <dbReference type="SMART" id="SM00062"/>
    </source>
</evidence>
<comment type="similarity">
    <text evidence="2">Belongs to the bacterial solute-binding protein SsuA/TauA family.</text>
</comment>
<evidence type="ECO:0000256" key="1">
    <source>
        <dbReference type="ARBA" id="ARBA00004418"/>
    </source>
</evidence>
<gene>
    <name evidence="6" type="primary">tauA</name>
    <name evidence="6" type="ORF">Q4490_06430</name>
</gene>
<proteinExistence type="inferred from homology"/>
<accession>A0AAW7XG86</accession>
<evidence type="ECO:0000313" key="7">
    <source>
        <dbReference type="Proteomes" id="UP001169862"/>
    </source>
</evidence>
<feature type="chain" id="PRO_5043981374" evidence="4">
    <location>
        <begin position="31"/>
        <end position="342"/>
    </location>
</feature>
<protein>
    <submittedName>
        <fullName evidence="6">Taurine ABC transporter substrate-binding protein</fullName>
    </submittedName>
</protein>
<dbReference type="InterPro" id="IPR007210">
    <property type="entry name" value="ABC_Gly_betaine_transp_sub-bd"/>
</dbReference>
<comment type="caution">
    <text evidence="6">The sequence shown here is derived from an EMBL/GenBank/DDBJ whole genome shotgun (WGS) entry which is preliminary data.</text>
</comment>
<sequence>MTVKQITHCIKKAAALSLATGILFSQMASADDTITIGYQGMMNPWKAVIAEKQLEKATGKDIEWRRFDSGAKVITAMASGDIDIATAGSSPIAAAVNRGLEIELVWILENINEAEALVVRDGSGIMAPQDLKGKKLGVPFVSTTHFHALFALEQFGLSDDDVKLINMQPNAIAAAWERGDIDGAFIWDPVLGRIKDSGRVLITSGELSNWGKATFDGMVVDKSFGQENPEFVAQLIKLIADADETYRTTKDSLTADTPMIKEIAEMTGGNANDVAGVLALYQFPDLKAQTSCVWLGCGAEGGAAKALQFTSEFLKEQGKVPSLADDYSVFVNASFAEAASKL</sequence>